<proteinExistence type="predicted"/>
<comment type="caution">
    <text evidence="1">The sequence shown here is derived from an EMBL/GenBank/DDBJ whole genome shotgun (WGS) entry which is preliminary data.</text>
</comment>
<dbReference type="AlphaFoldDB" id="A0A9K3JM44"/>
<organism evidence="1 2">
    <name type="scientific">Helianthus annuus</name>
    <name type="common">Common sunflower</name>
    <dbReference type="NCBI Taxonomy" id="4232"/>
    <lineage>
        <taxon>Eukaryota</taxon>
        <taxon>Viridiplantae</taxon>
        <taxon>Streptophyta</taxon>
        <taxon>Embryophyta</taxon>
        <taxon>Tracheophyta</taxon>
        <taxon>Spermatophyta</taxon>
        <taxon>Magnoliopsida</taxon>
        <taxon>eudicotyledons</taxon>
        <taxon>Gunneridae</taxon>
        <taxon>Pentapetalae</taxon>
        <taxon>asterids</taxon>
        <taxon>campanulids</taxon>
        <taxon>Asterales</taxon>
        <taxon>Asteraceae</taxon>
        <taxon>Asteroideae</taxon>
        <taxon>Heliantheae alliance</taxon>
        <taxon>Heliantheae</taxon>
        <taxon>Helianthus</taxon>
    </lineage>
</organism>
<gene>
    <name evidence="1" type="ORF">HanXRQr2_Chr02g0055891</name>
</gene>
<evidence type="ECO:0000313" key="2">
    <source>
        <dbReference type="Proteomes" id="UP000215914"/>
    </source>
</evidence>
<dbReference type="Proteomes" id="UP000215914">
    <property type="component" value="Unassembled WGS sequence"/>
</dbReference>
<reference evidence="1" key="1">
    <citation type="journal article" date="2017" name="Nature">
        <title>The sunflower genome provides insights into oil metabolism, flowering and Asterid evolution.</title>
        <authorList>
            <person name="Badouin H."/>
            <person name="Gouzy J."/>
            <person name="Grassa C.J."/>
            <person name="Murat F."/>
            <person name="Staton S.E."/>
            <person name="Cottret L."/>
            <person name="Lelandais-Briere C."/>
            <person name="Owens G.L."/>
            <person name="Carrere S."/>
            <person name="Mayjonade B."/>
            <person name="Legrand L."/>
            <person name="Gill N."/>
            <person name="Kane N.C."/>
            <person name="Bowers J.E."/>
            <person name="Hubner S."/>
            <person name="Bellec A."/>
            <person name="Berard A."/>
            <person name="Berges H."/>
            <person name="Blanchet N."/>
            <person name="Boniface M.C."/>
            <person name="Brunel D."/>
            <person name="Catrice O."/>
            <person name="Chaidir N."/>
            <person name="Claudel C."/>
            <person name="Donnadieu C."/>
            <person name="Faraut T."/>
            <person name="Fievet G."/>
            <person name="Helmstetter N."/>
            <person name="King M."/>
            <person name="Knapp S.J."/>
            <person name="Lai Z."/>
            <person name="Le Paslier M.C."/>
            <person name="Lippi Y."/>
            <person name="Lorenzon L."/>
            <person name="Mandel J.R."/>
            <person name="Marage G."/>
            <person name="Marchand G."/>
            <person name="Marquand E."/>
            <person name="Bret-Mestries E."/>
            <person name="Morien E."/>
            <person name="Nambeesan S."/>
            <person name="Nguyen T."/>
            <person name="Pegot-Espagnet P."/>
            <person name="Pouilly N."/>
            <person name="Raftis F."/>
            <person name="Sallet E."/>
            <person name="Schiex T."/>
            <person name="Thomas J."/>
            <person name="Vandecasteele C."/>
            <person name="Vares D."/>
            <person name="Vear F."/>
            <person name="Vautrin S."/>
            <person name="Crespi M."/>
            <person name="Mangin B."/>
            <person name="Burke J.M."/>
            <person name="Salse J."/>
            <person name="Munos S."/>
            <person name="Vincourt P."/>
            <person name="Rieseberg L.H."/>
            <person name="Langlade N.B."/>
        </authorList>
    </citation>
    <scope>NUCLEOTIDE SEQUENCE</scope>
    <source>
        <tissue evidence="1">Leaves</tissue>
    </source>
</reference>
<keyword evidence="2" id="KW-1185">Reference proteome</keyword>
<reference evidence="1" key="2">
    <citation type="submission" date="2020-06" db="EMBL/GenBank/DDBJ databases">
        <title>Helianthus annuus Genome sequencing and assembly Release 2.</title>
        <authorList>
            <person name="Gouzy J."/>
            <person name="Langlade N."/>
            <person name="Munos S."/>
        </authorList>
    </citation>
    <scope>NUCLEOTIDE SEQUENCE</scope>
    <source>
        <tissue evidence="1">Leaves</tissue>
    </source>
</reference>
<evidence type="ECO:0000313" key="1">
    <source>
        <dbReference type="EMBL" id="KAF5817679.1"/>
    </source>
</evidence>
<protein>
    <submittedName>
        <fullName evidence="1">Uncharacterized protein</fullName>
    </submittedName>
</protein>
<sequence>MLCESANIEFTNVVLSFSNLIPNNRTRAHSHPSLTYRPSLTLFPLWLLDLLKR</sequence>
<dbReference type="EMBL" id="MNCJ02000317">
    <property type="protein sequence ID" value="KAF5817679.1"/>
    <property type="molecule type" value="Genomic_DNA"/>
</dbReference>
<dbReference type="Gramene" id="mRNA:HanXRQr2_Chr02g0055891">
    <property type="protein sequence ID" value="CDS:HanXRQr2_Chr02g0055891.1"/>
    <property type="gene ID" value="HanXRQr2_Chr02g0055891"/>
</dbReference>
<accession>A0A9K3JM44</accession>
<name>A0A9K3JM44_HELAN</name>